<dbReference type="PROSITE" id="PS01029">
    <property type="entry name" value="DEHYDROQUINASE_II"/>
    <property type="match status" value="1"/>
</dbReference>
<protein>
    <recommendedName>
        <fullName evidence="3">Catabolic 3-dehydroquinase</fullName>
        <shortName evidence="3">cDHQase</shortName>
        <ecNumber evidence="3">4.2.1.10</ecNumber>
    </recommendedName>
    <alternativeName>
        <fullName evidence="3">3-dehydroquinate dehydratase</fullName>
    </alternativeName>
</protein>
<dbReference type="HAMAP" id="MF_00169">
    <property type="entry name" value="AroQ"/>
    <property type="match status" value="1"/>
</dbReference>
<dbReference type="AlphaFoldDB" id="A0A0H5C1M7"/>
<dbReference type="NCBIfam" id="NF003805">
    <property type="entry name" value="PRK05395.1-2"/>
    <property type="match status" value="1"/>
</dbReference>
<comment type="function">
    <text evidence="3">Is involved in the catabolism of quinate. Allows the utilization of quinate as carbon source via the beta-ketoadipate pathway.</text>
</comment>
<gene>
    <name evidence="3 7" type="primary">DQD1</name>
    <name evidence="7" type="ORF">BN1211_1946</name>
</gene>
<dbReference type="PANTHER" id="PTHR21272">
    <property type="entry name" value="CATABOLIC 3-DEHYDROQUINASE"/>
    <property type="match status" value="1"/>
</dbReference>
<evidence type="ECO:0000256" key="1">
    <source>
        <dbReference type="ARBA" id="ARBA00022911"/>
    </source>
</evidence>
<dbReference type="NCBIfam" id="NF003806">
    <property type="entry name" value="PRK05395.1-3"/>
    <property type="match status" value="1"/>
</dbReference>
<organism evidence="7 8">
    <name type="scientific">Cyberlindnera jadinii (strain ATCC 18201 / CBS 1600 / BCRC 20928 / JCM 3617 / NBRC 0987 / NRRL Y-1542)</name>
    <name type="common">Torula yeast</name>
    <name type="synonym">Candida utilis</name>
    <dbReference type="NCBI Taxonomy" id="983966"/>
    <lineage>
        <taxon>Eukaryota</taxon>
        <taxon>Fungi</taxon>
        <taxon>Dikarya</taxon>
        <taxon>Ascomycota</taxon>
        <taxon>Saccharomycotina</taxon>
        <taxon>Saccharomycetes</taxon>
        <taxon>Phaffomycetales</taxon>
        <taxon>Phaffomycetaceae</taxon>
        <taxon>Cyberlindnera</taxon>
    </lineage>
</organism>
<dbReference type="GO" id="GO:0003855">
    <property type="term" value="F:3-dehydroquinate dehydratase activity"/>
    <property type="evidence" value="ECO:0007669"/>
    <property type="project" value="UniProtKB-UniRule"/>
</dbReference>
<feature type="binding site" evidence="3 5">
    <location>
        <begin position="109"/>
        <end position="110"/>
    </location>
    <ligand>
        <name>substrate</name>
    </ligand>
</feature>
<dbReference type="InterPro" id="IPR001874">
    <property type="entry name" value="DHquinase_II"/>
</dbReference>
<keyword evidence="2 3" id="KW-0456">Lyase</keyword>
<feature type="binding site" evidence="3 5">
    <location>
        <position position="88"/>
    </location>
    <ligand>
        <name>substrate</name>
    </ligand>
</feature>
<keyword evidence="1 3" id="KW-0672">Quinate metabolism</keyword>
<proteinExistence type="inferred from homology"/>
<dbReference type="UniPathway" id="UPA00088">
    <property type="reaction ID" value="UER00178"/>
</dbReference>
<name>A0A0H5C1M7_CYBJN</name>
<dbReference type="PANTHER" id="PTHR21272:SF3">
    <property type="entry name" value="CATABOLIC 3-DEHYDROQUINASE"/>
    <property type="match status" value="1"/>
</dbReference>
<comment type="similarity">
    <text evidence="3">Belongs to the type-II 3-dehydroquinase family.</text>
</comment>
<feature type="active site" description="Proton donor" evidence="3 4">
    <location>
        <position position="108"/>
    </location>
</feature>
<dbReference type="NCBIfam" id="TIGR01088">
    <property type="entry name" value="aroQ"/>
    <property type="match status" value="1"/>
</dbReference>
<dbReference type="GO" id="GO:0046279">
    <property type="term" value="P:3,4-dihydroxybenzoate biosynthetic process"/>
    <property type="evidence" value="ECO:0007669"/>
    <property type="project" value="UniProtKB-UniRule"/>
</dbReference>
<comment type="pathway">
    <text evidence="3">Aromatic compound metabolism; 3,4-dihydroxybenzoate biosynthesis; 3,4-dihydroxybenzoate from 3-dehydroquinate: step 1/2.</text>
</comment>
<dbReference type="NCBIfam" id="NF003804">
    <property type="entry name" value="PRK05395.1-1"/>
    <property type="match status" value="1"/>
</dbReference>
<feature type="binding site" evidence="3 5">
    <location>
        <position position="82"/>
    </location>
    <ligand>
        <name>substrate</name>
    </ligand>
</feature>
<evidence type="ECO:0000256" key="2">
    <source>
        <dbReference type="ARBA" id="ARBA00023239"/>
    </source>
</evidence>
<dbReference type="EC" id="4.2.1.10" evidence="3"/>
<dbReference type="Pfam" id="PF01220">
    <property type="entry name" value="DHquinase_II"/>
    <property type="match status" value="1"/>
</dbReference>
<dbReference type="InterPro" id="IPR036441">
    <property type="entry name" value="DHquinase_II_sf"/>
</dbReference>
<dbReference type="Gene3D" id="3.40.50.9100">
    <property type="entry name" value="Dehydroquinase, class II"/>
    <property type="match status" value="1"/>
</dbReference>
<sequence>MTLDMPKKILLIHGPNLNLLGTREPAKYGTTTLAQIEANAEKLVMSQHPQNKFYAYQSNGEGALIDRIHEAKAQGVDFIVINAGAYTHTSVALRDALLGVEIPFVELHITNVHARESFRHLSYLSDVAVGVICGLGPVYGYKAAVDFALNYEK</sequence>
<dbReference type="InterPro" id="IPR018509">
    <property type="entry name" value="DHquinase_II_CS"/>
</dbReference>
<accession>A0A0H5C1M7</accession>
<dbReference type="PIRSF" id="PIRSF001399">
    <property type="entry name" value="DHquinase_II"/>
    <property type="match status" value="1"/>
</dbReference>
<dbReference type="Proteomes" id="UP000038830">
    <property type="component" value="Unassembled WGS sequence"/>
</dbReference>
<dbReference type="EMBL" id="CDQK01000002">
    <property type="protein sequence ID" value="CEP21750.1"/>
    <property type="molecule type" value="Genomic_DNA"/>
</dbReference>
<feature type="binding site" evidence="3 5">
    <location>
        <position position="119"/>
    </location>
    <ligand>
        <name>substrate</name>
    </ligand>
</feature>
<evidence type="ECO:0000256" key="6">
    <source>
        <dbReference type="PIRSR" id="PIRSR001399-3"/>
    </source>
</evidence>
<dbReference type="CDD" id="cd00466">
    <property type="entry name" value="DHQase_II"/>
    <property type="match status" value="1"/>
</dbReference>
<feature type="active site" description="Proton acceptor" evidence="3 4">
    <location>
        <position position="28"/>
    </location>
</feature>
<comment type="catalytic activity">
    <reaction evidence="3">
        <text>3-dehydroquinate = 3-dehydroshikimate + H2O</text>
        <dbReference type="Rhea" id="RHEA:21096"/>
        <dbReference type="ChEBI" id="CHEBI:15377"/>
        <dbReference type="ChEBI" id="CHEBI:16630"/>
        <dbReference type="ChEBI" id="CHEBI:32364"/>
        <dbReference type="EC" id="4.2.1.10"/>
    </reaction>
</comment>
<evidence type="ECO:0000256" key="3">
    <source>
        <dbReference type="HAMAP-Rule" id="MF_03136"/>
    </source>
</evidence>
<dbReference type="NCBIfam" id="NF003807">
    <property type="entry name" value="PRK05395.1-4"/>
    <property type="match status" value="1"/>
</dbReference>
<evidence type="ECO:0000256" key="5">
    <source>
        <dbReference type="PIRSR" id="PIRSR001399-2"/>
    </source>
</evidence>
<comment type="subunit">
    <text evidence="3">Homododecamer. Adopts a ring-like structure, composed of an arrangement of two hexameric rings stacked on top of one another.</text>
</comment>
<dbReference type="SUPFAM" id="SSF52304">
    <property type="entry name" value="Type II 3-dehydroquinate dehydratase"/>
    <property type="match status" value="1"/>
</dbReference>
<dbReference type="GO" id="GO:0019631">
    <property type="term" value="P:quinate catabolic process"/>
    <property type="evidence" value="ECO:0007669"/>
    <property type="project" value="TreeGrafter"/>
</dbReference>
<evidence type="ECO:0000313" key="8">
    <source>
        <dbReference type="Proteomes" id="UP000038830"/>
    </source>
</evidence>
<reference evidence="8" key="1">
    <citation type="journal article" date="2015" name="J. Biotechnol.">
        <title>The structure of the Cyberlindnera jadinii genome and its relation to Candida utilis analyzed by the occurrence of single nucleotide polymorphisms.</title>
        <authorList>
            <person name="Rupp O."/>
            <person name="Brinkrolf K."/>
            <person name="Buerth C."/>
            <person name="Kunigo M."/>
            <person name="Schneider J."/>
            <person name="Jaenicke S."/>
            <person name="Goesmann A."/>
            <person name="Puehler A."/>
            <person name="Jaeger K.-E."/>
            <person name="Ernst J.F."/>
        </authorList>
    </citation>
    <scope>NUCLEOTIDE SEQUENCE [LARGE SCALE GENOMIC DNA]</scope>
    <source>
        <strain evidence="8">ATCC 18201 / CBS 1600 / BCRC 20928 / JCM 3617 / NBRC 0987 / NRRL Y-1542</strain>
    </source>
</reference>
<feature type="binding site" evidence="3 5">
    <location>
        <position position="95"/>
    </location>
    <ligand>
        <name>substrate</name>
    </ligand>
</feature>
<evidence type="ECO:0000313" key="7">
    <source>
        <dbReference type="EMBL" id="CEP21750.1"/>
    </source>
</evidence>
<evidence type="ECO:0000256" key="4">
    <source>
        <dbReference type="PIRSR" id="PIRSR001399-1"/>
    </source>
</evidence>
<feature type="site" description="Transition state stabilizer" evidence="3 6">
    <location>
        <position position="23"/>
    </location>
</feature>